<feature type="region of interest" description="Disordered" evidence="1">
    <location>
        <begin position="417"/>
        <end position="454"/>
    </location>
</feature>
<dbReference type="SUPFAM" id="SSF48350">
    <property type="entry name" value="GTPase activation domain, GAP"/>
    <property type="match status" value="1"/>
</dbReference>
<dbReference type="Pfam" id="PF13716">
    <property type="entry name" value="CRAL_TRIO_2"/>
    <property type="match status" value="1"/>
</dbReference>
<evidence type="ECO:0000313" key="3">
    <source>
        <dbReference type="EMBL" id="KNE02815.1"/>
    </source>
</evidence>
<proteinExistence type="predicted"/>
<dbReference type="Proteomes" id="UP000037122">
    <property type="component" value="Unassembled WGS sequence"/>
</dbReference>
<dbReference type="InterPro" id="IPR036865">
    <property type="entry name" value="CRAL-TRIO_dom_sf"/>
</dbReference>
<dbReference type="VEuPathDB" id="FungiDB:CJI97_004055"/>
<dbReference type="VEuPathDB" id="FungiDB:QG37_00192"/>
<evidence type="ECO:0000256" key="1">
    <source>
        <dbReference type="SAM" id="MobiDB-lite"/>
    </source>
</evidence>
<accession>A0A0L0P9A7</accession>
<dbReference type="VEuPathDB" id="FungiDB:B9J08_003967"/>
<protein>
    <recommendedName>
        <fullName evidence="2">CRAL-TRIO domain-containing protein</fullName>
    </recommendedName>
</protein>
<evidence type="ECO:0000313" key="4">
    <source>
        <dbReference type="Proteomes" id="UP000037122"/>
    </source>
</evidence>
<organism evidence="3 4">
    <name type="scientific">Candidozyma auris</name>
    <name type="common">Yeast</name>
    <name type="synonym">Candida auris</name>
    <dbReference type="NCBI Taxonomy" id="498019"/>
    <lineage>
        <taxon>Eukaryota</taxon>
        <taxon>Fungi</taxon>
        <taxon>Dikarya</taxon>
        <taxon>Ascomycota</taxon>
        <taxon>Saccharomycotina</taxon>
        <taxon>Pichiomycetes</taxon>
        <taxon>Metschnikowiaceae</taxon>
        <taxon>Candidozyma</taxon>
    </lineage>
</organism>
<dbReference type="EMBL" id="LGST01000002">
    <property type="protein sequence ID" value="KNE02815.1"/>
    <property type="molecule type" value="Genomic_DNA"/>
</dbReference>
<reference evidence="4" key="1">
    <citation type="journal article" date="2015" name="BMC Genomics">
        <title>Draft genome of a commonly misdiagnosed multidrug resistant pathogen Candida auris.</title>
        <authorList>
            <person name="Chatterjee S."/>
            <person name="Alampalli S.V."/>
            <person name="Nageshan R.K."/>
            <person name="Chettiar S.T."/>
            <person name="Joshi S."/>
            <person name="Tatu U.S."/>
        </authorList>
    </citation>
    <scope>NUCLEOTIDE SEQUENCE [LARGE SCALE GENOMIC DNA]</scope>
    <source>
        <strain evidence="4">6684</strain>
    </source>
</reference>
<dbReference type="InterPro" id="IPR001251">
    <property type="entry name" value="CRAL-TRIO_dom"/>
</dbReference>
<dbReference type="Gene3D" id="3.40.525.10">
    <property type="entry name" value="CRAL-TRIO lipid binding domain"/>
    <property type="match status" value="1"/>
</dbReference>
<gene>
    <name evidence="3" type="ORF">QG37_00192</name>
</gene>
<dbReference type="VEuPathDB" id="FungiDB:CJJ09_000127"/>
<dbReference type="AlphaFoldDB" id="A0A0L0P9A7"/>
<feature type="domain" description="CRAL-TRIO" evidence="2">
    <location>
        <begin position="16"/>
        <end position="161"/>
    </location>
</feature>
<name>A0A0L0P9A7_CANAR</name>
<dbReference type="VEuPathDB" id="FungiDB:CJJ07_003143"/>
<comment type="caution">
    <text evidence="3">The sequence shown here is derived from an EMBL/GenBank/DDBJ whole genome shotgun (WGS) entry which is preliminary data.</text>
</comment>
<evidence type="ECO:0000259" key="2">
    <source>
        <dbReference type="Pfam" id="PF13716"/>
    </source>
</evidence>
<dbReference type="VEuPathDB" id="FungiDB:CJI96_0002511"/>
<dbReference type="Gene3D" id="1.10.555.10">
    <property type="entry name" value="Rho GTPase activation protein"/>
    <property type="match status" value="1"/>
</dbReference>
<sequence>MERIFFKSDIEDAYLGLPIYVFDTSYLPSPDVIDYDLFIPTLMNTLPLEKYILVMFSCGLNKILWIHGVKFLRLFLSPETSNFDNLHKIIAVHESWFVKSIALILTNISISKKTLTRLHKLFDPSSRHLDTLISCGSLAELLGYVDITRLKISLNIYKHDAQTTNSTKISFNCPTMSLITEKTTYSPHSDPLFTYHFNQIFRIIDTYGPKAQDIFMKPGNRQNTEILFQCILRNQFIWINDWDLHCIALTFKKILLTVTPPLIDIDDITLPMKDDLDYTLMVLNKNFALGTAAASVLFRVIDLCSKIVDHTDATRHQPLSILKCMCHALTHELKLLQNTHRTSIAVRYIKNLILHWGKIRPLFYGRLSDTAEGCKENEKYDELYDLSHDITMEEANTSGEEENQRVQVNTKTILDNNTALALPSEPNEKSTPPPRPATRRAYTKEPSKKEKLQDVSNIKAQWPPQKYKFKRDNLPPKEKPVEEEVPQLPVKRPVVRGRKVGELTRLFEERTQAMKLLGAI</sequence>
<dbReference type="InterPro" id="IPR008936">
    <property type="entry name" value="Rho_GTPase_activation_prot"/>
</dbReference>
<feature type="compositionally biased region" description="Basic and acidic residues" evidence="1">
    <location>
        <begin position="442"/>
        <end position="453"/>
    </location>
</feature>